<name>A0ABV7EVK3_9GAMM</name>
<comment type="caution">
    <text evidence="11">The sequence shown here is derived from an EMBL/GenBank/DDBJ whole genome shotgun (WGS) entry which is preliminary data.</text>
</comment>
<feature type="binding site" evidence="9">
    <location>
        <position position="98"/>
    </location>
    <ligand>
        <name>5-phospho-alpha-D-ribose 1-diphosphate</name>
        <dbReference type="ChEBI" id="CHEBI:58017"/>
        <note>ligand shared between dimeric partners</note>
    </ligand>
</feature>
<dbReference type="InterPro" id="IPR004467">
    <property type="entry name" value="Or_phspho_trans_dom"/>
</dbReference>
<dbReference type="PANTHER" id="PTHR46683">
    <property type="entry name" value="OROTATE PHOSPHORIBOSYLTRANSFERASE 1-RELATED"/>
    <property type="match status" value="1"/>
</dbReference>
<protein>
    <recommendedName>
        <fullName evidence="5 9">Orotate phosphoribosyltransferase</fullName>
        <shortName evidence="9">OPRT</shortName>
        <shortName evidence="9">OPRTase</shortName>
        <ecNumber evidence="5 9">2.4.2.10</ecNumber>
    </recommendedName>
</protein>
<feature type="binding site" evidence="9">
    <location>
        <position position="104"/>
    </location>
    <ligand>
        <name>5-phospho-alpha-D-ribose 1-diphosphate</name>
        <dbReference type="ChEBI" id="CHEBI:58017"/>
        <note>ligand shared between dimeric partners</note>
    </ligand>
</feature>
<proteinExistence type="inferred from homology"/>
<feature type="domain" description="Phosphoribosyltransferase" evidence="10">
    <location>
        <begin position="44"/>
        <end position="165"/>
    </location>
</feature>
<dbReference type="GO" id="GO:0004588">
    <property type="term" value="F:orotate phosphoribosyltransferase activity"/>
    <property type="evidence" value="ECO:0007669"/>
    <property type="project" value="UniProtKB-EC"/>
</dbReference>
<dbReference type="InterPro" id="IPR000836">
    <property type="entry name" value="PRTase_dom"/>
</dbReference>
<dbReference type="RefSeq" id="WP_380691510.1">
    <property type="nucleotide sequence ID" value="NZ_JBHRSS010000009.1"/>
</dbReference>
<dbReference type="HAMAP" id="MF_01208">
    <property type="entry name" value="PyrE"/>
    <property type="match status" value="1"/>
</dbReference>
<evidence type="ECO:0000256" key="8">
    <source>
        <dbReference type="ARBA" id="ARBA00022975"/>
    </source>
</evidence>
<comment type="pathway">
    <text evidence="2 9">Pyrimidine metabolism; UMP biosynthesis via de novo pathway; UMP from orotate: step 1/2.</text>
</comment>
<dbReference type="EC" id="2.4.2.10" evidence="5 9"/>
<dbReference type="Pfam" id="PF00156">
    <property type="entry name" value="Pribosyltran"/>
    <property type="match status" value="1"/>
</dbReference>
<evidence type="ECO:0000256" key="3">
    <source>
        <dbReference type="ARBA" id="ARBA00006340"/>
    </source>
</evidence>
<evidence type="ECO:0000256" key="6">
    <source>
        <dbReference type="ARBA" id="ARBA00022676"/>
    </source>
</evidence>
<feature type="binding site" description="in other chain" evidence="9">
    <location>
        <position position="26"/>
    </location>
    <ligand>
        <name>5-phospho-alpha-D-ribose 1-diphosphate</name>
        <dbReference type="ChEBI" id="CHEBI:58017"/>
        <note>ligand shared between dimeric partners</note>
    </ligand>
</feature>
<feature type="binding site" description="in other chain" evidence="9">
    <location>
        <begin position="72"/>
        <end position="73"/>
    </location>
    <ligand>
        <name>5-phospho-alpha-D-ribose 1-diphosphate</name>
        <dbReference type="ChEBI" id="CHEBI:58017"/>
        <note>ligand shared between dimeric partners</note>
    </ligand>
</feature>
<dbReference type="NCBIfam" id="TIGR00336">
    <property type="entry name" value="pyrE"/>
    <property type="match status" value="1"/>
</dbReference>
<evidence type="ECO:0000256" key="5">
    <source>
        <dbReference type="ARBA" id="ARBA00011971"/>
    </source>
</evidence>
<evidence type="ECO:0000256" key="7">
    <source>
        <dbReference type="ARBA" id="ARBA00022679"/>
    </source>
</evidence>
<reference evidence="12" key="1">
    <citation type="journal article" date="2019" name="Int. J. Syst. Evol. Microbiol.">
        <title>The Global Catalogue of Microorganisms (GCM) 10K type strain sequencing project: providing services to taxonomists for standard genome sequencing and annotation.</title>
        <authorList>
            <consortium name="The Broad Institute Genomics Platform"/>
            <consortium name="The Broad Institute Genome Sequencing Center for Infectious Disease"/>
            <person name="Wu L."/>
            <person name="Ma J."/>
        </authorList>
    </citation>
    <scope>NUCLEOTIDE SEQUENCE [LARGE SCALE GENOMIC DNA]</scope>
    <source>
        <strain evidence="12">KCTC 52640</strain>
    </source>
</reference>
<evidence type="ECO:0000313" key="12">
    <source>
        <dbReference type="Proteomes" id="UP001595462"/>
    </source>
</evidence>
<feature type="binding site" evidence="9">
    <location>
        <begin position="34"/>
        <end position="35"/>
    </location>
    <ligand>
        <name>orotate</name>
        <dbReference type="ChEBI" id="CHEBI:30839"/>
    </ligand>
</feature>
<feature type="binding site" description="in other chain" evidence="9">
    <location>
        <begin position="123"/>
        <end position="131"/>
    </location>
    <ligand>
        <name>5-phospho-alpha-D-ribose 1-diphosphate</name>
        <dbReference type="ChEBI" id="CHEBI:58017"/>
        <note>ligand shared between dimeric partners</note>
    </ligand>
</feature>
<dbReference type="InterPro" id="IPR029057">
    <property type="entry name" value="PRTase-like"/>
</dbReference>
<comment type="similarity">
    <text evidence="3 9">Belongs to the purine/pyrimidine phosphoribosyltransferase family. PyrE subfamily.</text>
</comment>
<evidence type="ECO:0000313" key="11">
    <source>
        <dbReference type="EMBL" id="MFC3105956.1"/>
    </source>
</evidence>
<dbReference type="Gene3D" id="3.40.50.2020">
    <property type="match status" value="1"/>
</dbReference>
<dbReference type="EMBL" id="JBHRSS010000009">
    <property type="protein sequence ID" value="MFC3105956.1"/>
    <property type="molecule type" value="Genomic_DNA"/>
</dbReference>
<keyword evidence="9" id="KW-0460">Magnesium</keyword>
<comment type="function">
    <text evidence="1 9">Catalyzes the transfer of a ribosyl phosphate group from 5-phosphoribose 1-diphosphate to orotate, leading to the formation of orotidine monophosphate (OMP).</text>
</comment>
<organism evidence="11 12">
    <name type="scientific">Salinisphaera aquimarina</name>
    <dbReference type="NCBI Taxonomy" id="2094031"/>
    <lineage>
        <taxon>Bacteria</taxon>
        <taxon>Pseudomonadati</taxon>
        <taxon>Pseudomonadota</taxon>
        <taxon>Gammaproteobacteria</taxon>
        <taxon>Salinisphaerales</taxon>
        <taxon>Salinisphaeraceae</taxon>
        <taxon>Salinisphaera</taxon>
    </lineage>
</organism>
<accession>A0ABV7EVK3</accession>
<keyword evidence="6 9" id="KW-0328">Glycosyltransferase</keyword>
<keyword evidence="12" id="KW-1185">Reference proteome</keyword>
<evidence type="ECO:0000259" key="10">
    <source>
        <dbReference type="Pfam" id="PF00156"/>
    </source>
</evidence>
<gene>
    <name evidence="9 11" type="primary">pyrE</name>
    <name evidence="11" type="ORF">ACFOSU_18970</name>
</gene>
<evidence type="ECO:0000256" key="1">
    <source>
        <dbReference type="ARBA" id="ARBA00003769"/>
    </source>
</evidence>
<feature type="binding site" description="in other chain" evidence="9">
    <location>
        <position position="99"/>
    </location>
    <ligand>
        <name>5-phospho-alpha-D-ribose 1-diphosphate</name>
        <dbReference type="ChEBI" id="CHEBI:58017"/>
        <note>ligand shared between dimeric partners</note>
    </ligand>
</feature>
<sequence>MHAHSLDFLDLAMEYDALRFGEFTLKSGRVSPYFFNLGSIASGAGMARLADGYAAALEDADIEYDSLFGPAYKGIPLVATLSCALAARGRDVAFTYNRKEAKDHGEGGVLVGAPLGRRVVIVDDVITAGTAVREAIDLIRANGSEVAGLLVALDRQERGADQRSPIQALGEDEGIPTIAVATLADVLGYAERRDFDADIRRAISAYQAEYGVAPAPGAA</sequence>
<evidence type="ECO:0000256" key="9">
    <source>
        <dbReference type="HAMAP-Rule" id="MF_01208"/>
    </source>
</evidence>
<dbReference type="Proteomes" id="UP001595462">
    <property type="component" value="Unassembled WGS sequence"/>
</dbReference>
<comment type="catalytic activity">
    <reaction evidence="9">
        <text>orotidine 5'-phosphate + diphosphate = orotate + 5-phospho-alpha-D-ribose 1-diphosphate</text>
        <dbReference type="Rhea" id="RHEA:10380"/>
        <dbReference type="ChEBI" id="CHEBI:30839"/>
        <dbReference type="ChEBI" id="CHEBI:33019"/>
        <dbReference type="ChEBI" id="CHEBI:57538"/>
        <dbReference type="ChEBI" id="CHEBI:58017"/>
        <dbReference type="EC" id="2.4.2.10"/>
    </reaction>
</comment>
<dbReference type="SUPFAM" id="SSF53271">
    <property type="entry name" value="PRTase-like"/>
    <property type="match status" value="1"/>
</dbReference>
<dbReference type="InterPro" id="IPR023031">
    <property type="entry name" value="OPRT"/>
</dbReference>
<dbReference type="CDD" id="cd06223">
    <property type="entry name" value="PRTases_typeI"/>
    <property type="match status" value="1"/>
</dbReference>
<comment type="subunit">
    <text evidence="4 9">Homodimer.</text>
</comment>
<feature type="binding site" evidence="9">
    <location>
        <position position="102"/>
    </location>
    <ligand>
        <name>5-phospho-alpha-D-ribose 1-diphosphate</name>
        <dbReference type="ChEBI" id="CHEBI:58017"/>
        <note>ligand shared between dimeric partners</note>
    </ligand>
</feature>
<keyword evidence="7 9" id="KW-0808">Transferase</keyword>
<evidence type="ECO:0000256" key="4">
    <source>
        <dbReference type="ARBA" id="ARBA00011738"/>
    </source>
</evidence>
<dbReference type="PANTHER" id="PTHR46683:SF1">
    <property type="entry name" value="OROTATE PHOSPHORIBOSYLTRANSFERASE 1-RELATED"/>
    <property type="match status" value="1"/>
</dbReference>
<keyword evidence="8 9" id="KW-0665">Pyrimidine biosynthesis</keyword>
<evidence type="ECO:0000256" key="2">
    <source>
        <dbReference type="ARBA" id="ARBA00004889"/>
    </source>
</evidence>
<feature type="binding site" evidence="9">
    <location>
        <position position="127"/>
    </location>
    <ligand>
        <name>orotate</name>
        <dbReference type="ChEBI" id="CHEBI:30839"/>
    </ligand>
</feature>
<feature type="binding site" evidence="9">
    <location>
        <position position="155"/>
    </location>
    <ligand>
        <name>orotate</name>
        <dbReference type="ChEBI" id="CHEBI:30839"/>
    </ligand>
</feature>
<comment type="cofactor">
    <cofactor evidence="9">
        <name>Mg(2+)</name>
        <dbReference type="ChEBI" id="CHEBI:18420"/>
    </cofactor>
</comment>